<dbReference type="SUPFAM" id="SSF48264">
    <property type="entry name" value="Cytochrome P450"/>
    <property type="match status" value="1"/>
</dbReference>
<name>A0A165M6V6_9APHY</name>
<dbReference type="Proteomes" id="UP000076727">
    <property type="component" value="Unassembled WGS sequence"/>
</dbReference>
<evidence type="ECO:0000256" key="6">
    <source>
        <dbReference type="ARBA" id="ARBA00023004"/>
    </source>
</evidence>
<keyword evidence="7" id="KW-0503">Monooxygenase</keyword>
<keyword evidence="11" id="KW-1185">Reference proteome</keyword>
<dbReference type="GO" id="GO:0016125">
    <property type="term" value="P:sterol metabolic process"/>
    <property type="evidence" value="ECO:0007669"/>
    <property type="project" value="TreeGrafter"/>
</dbReference>
<evidence type="ECO:0000256" key="1">
    <source>
        <dbReference type="ARBA" id="ARBA00001971"/>
    </source>
</evidence>
<dbReference type="InterPro" id="IPR001128">
    <property type="entry name" value="Cyt_P450"/>
</dbReference>
<keyword evidence="6 8" id="KW-0408">Iron</keyword>
<keyword evidence="5" id="KW-0560">Oxidoreductase</keyword>
<sequence>MPERIAATVACVLPVAMLAAWLLKMLTRSEKAQDDLPPALPECPLRVISPFFRRRFDFLRRGFELSGEPIFRFKLLRSTVVAVSGAPGRRDFFTSRNLDLGAGFRALSGTIPMLPGVTSDLDPTKVATIYRRLASVQNTANLERLIPRILEDIRHVAETWGTSGTFSPFDEIPKVTFQTNLRCLAPSELADDPALADRLRTLYNVLDTSTTPASVLLPWFPGPSAVRKVLSTKRIHDIISAAVDARIKGHVLPQDDALQPMLDSGDDRAVIIGASAASPLHFIMGLLVAGSRSTGTTASWLVTFLAGHPAWQAKARSEIELLLSSCSTPGEAAYPRDTNAPTAPSRSLAQLASALASIPLTAWESHTPVLDAVIRETLRLAQPHTALRQNTSSAPVHIAGKAVPPGAFAVYPFADGHLSAELFPEPWRFDPGRAQSKLPFAWVGWGAGANACLGQRLARLELKLVAAVLLLGFELAVVGEGGRVLGGAEVPRPDWNDALHCRPAAECSLRYRRVAGWPQER</sequence>
<evidence type="ECO:0000256" key="4">
    <source>
        <dbReference type="ARBA" id="ARBA00022723"/>
    </source>
</evidence>
<organism evidence="10 11">
    <name type="scientific">Daedalea quercina L-15889</name>
    <dbReference type="NCBI Taxonomy" id="1314783"/>
    <lineage>
        <taxon>Eukaryota</taxon>
        <taxon>Fungi</taxon>
        <taxon>Dikarya</taxon>
        <taxon>Basidiomycota</taxon>
        <taxon>Agaricomycotina</taxon>
        <taxon>Agaricomycetes</taxon>
        <taxon>Polyporales</taxon>
        <taxon>Fomitopsis</taxon>
    </lineage>
</organism>
<dbReference type="STRING" id="1314783.A0A165M6V6"/>
<protein>
    <submittedName>
        <fullName evidence="10">Cytochrome P450</fullName>
    </submittedName>
</protein>
<proteinExistence type="inferred from homology"/>
<dbReference type="EMBL" id="KV429108">
    <property type="protein sequence ID" value="KZT65298.1"/>
    <property type="molecule type" value="Genomic_DNA"/>
</dbReference>
<dbReference type="Gene3D" id="1.10.630.10">
    <property type="entry name" value="Cytochrome P450"/>
    <property type="match status" value="1"/>
</dbReference>
<evidence type="ECO:0000256" key="5">
    <source>
        <dbReference type="ARBA" id="ARBA00023002"/>
    </source>
</evidence>
<evidence type="ECO:0000256" key="7">
    <source>
        <dbReference type="ARBA" id="ARBA00023033"/>
    </source>
</evidence>
<feature type="transmembrane region" description="Helical" evidence="9">
    <location>
        <begin position="6"/>
        <end position="23"/>
    </location>
</feature>
<evidence type="ECO:0000256" key="9">
    <source>
        <dbReference type="SAM" id="Phobius"/>
    </source>
</evidence>
<gene>
    <name evidence="10" type="ORF">DAEQUDRAFT_677016</name>
</gene>
<evidence type="ECO:0000256" key="8">
    <source>
        <dbReference type="PIRSR" id="PIRSR602401-1"/>
    </source>
</evidence>
<accession>A0A165M6V6</accession>
<keyword evidence="4 8" id="KW-0479">Metal-binding</keyword>
<dbReference type="GO" id="GO:0004497">
    <property type="term" value="F:monooxygenase activity"/>
    <property type="evidence" value="ECO:0007669"/>
    <property type="project" value="UniProtKB-KW"/>
</dbReference>
<dbReference type="GO" id="GO:0005506">
    <property type="term" value="F:iron ion binding"/>
    <property type="evidence" value="ECO:0007669"/>
    <property type="project" value="InterPro"/>
</dbReference>
<dbReference type="OrthoDB" id="1055148at2759"/>
<evidence type="ECO:0000313" key="10">
    <source>
        <dbReference type="EMBL" id="KZT65298.1"/>
    </source>
</evidence>
<dbReference type="AlphaFoldDB" id="A0A165M6V6"/>
<keyword evidence="9" id="KW-0812">Transmembrane</keyword>
<dbReference type="PANTHER" id="PTHR24286">
    <property type="entry name" value="CYTOCHROME P450 26"/>
    <property type="match status" value="1"/>
</dbReference>
<comment type="cofactor">
    <cofactor evidence="1 8">
        <name>heme</name>
        <dbReference type="ChEBI" id="CHEBI:30413"/>
    </cofactor>
</comment>
<dbReference type="PRINTS" id="PR00385">
    <property type="entry name" value="P450"/>
</dbReference>
<dbReference type="Pfam" id="PF00067">
    <property type="entry name" value="p450"/>
    <property type="match status" value="2"/>
</dbReference>
<evidence type="ECO:0000256" key="3">
    <source>
        <dbReference type="ARBA" id="ARBA00022617"/>
    </source>
</evidence>
<dbReference type="InterPro" id="IPR002401">
    <property type="entry name" value="Cyt_P450_E_grp-I"/>
</dbReference>
<reference evidence="10 11" key="1">
    <citation type="journal article" date="2016" name="Mol. Biol. Evol.">
        <title>Comparative Genomics of Early-Diverging Mushroom-Forming Fungi Provides Insights into the Origins of Lignocellulose Decay Capabilities.</title>
        <authorList>
            <person name="Nagy L.G."/>
            <person name="Riley R."/>
            <person name="Tritt A."/>
            <person name="Adam C."/>
            <person name="Daum C."/>
            <person name="Floudas D."/>
            <person name="Sun H."/>
            <person name="Yadav J.S."/>
            <person name="Pangilinan J."/>
            <person name="Larsson K.H."/>
            <person name="Matsuura K."/>
            <person name="Barry K."/>
            <person name="Labutti K."/>
            <person name="Kuo R."/>
            <person name="Ohm R.A."/>
            <person name="Bhattacharya S.S."/>
            <person name="Shirouzu T."/>
            <person name="Yoshinaga Y."/>
            <person name="Martin F.M."/>
            <person name="Grigoriev I.V."/>
            <person name="Hibbett D.S."/>
        </authorList>
    </citation>
    <scope>NUCLEOTIDE SEQUENCE [LARGE SCALE GENOMIC DNA]</scope>
    <source>
        <strain evidence="10 11">L-15889</strain>
    </source>
</reference>
<comment type="similarity">
    <text evidence="2">Belongs to the cytochrome P450 family.</text>
</comment>
<keyword evidence="3 8" id="KW-0349">Heme</keyword>
<dbReference type="PANTHER" id="PTHR24286:SF24">
    <property type="entry name" value="LANOSTEROL 14-ALPHA DEMETHYLASE"/>
    <property type="match status" value="1"/>
</dbReference>
<dbReference type="GO" id="GO:0020037">
    <property type="term" value="F:heme binding"/>
    <property type="evidence" value="ECO:0007669"/>
    <property type="project" value="InterPro"/>
</dbReference>
<keyword evidence="9" id="KW-1133">Transmembrane helix</keyword>
<dbReference type="GO" id="GO:0016705">
    <property type="term" value="F:oxidoreductase activity, acting on paired donors, with incorporation or reduction of molecular oxygen"/>
    <property type="evidence" value="ECO:0007669"/>
    <property type="project" value="InterPro"/>
</dbReference>
<dbReference type="PRINTS" id="PR00463">
    <property type="entry name" value="EP450I"/>
</dbReference>
<dbReference type="InterPro" id="IPR036396">
    <property type="entry name" value="Cyt_P450_sf"/>
</dbReference>
<evidence type="ECO:0000256" key="2">
    <source>
        <dbReference type="ARBA" id="ARBA00010617"/>
    </source>
</evidence>
<feature type="binding site" description="axial binding residue" evidence="8">
    <location>
        <position position="452"/>
    </location>
    <ligand>
        <name>heme</name>
        <dbReference type="ChEBI" id="CHEBI:30413"/>
    </ligand>
    <ligandPart>
        <name>Fe</name>
        <dbReference type="ChEBI" id="CHEBI:18248"/>
    </ligandPart>
</feature>
<keyword evidence="9" id="KW-0472">Membrane</keyword>
<evidence type="ECO:0000313" key="11">
    <source>
        <dbReference type="Proteomes" id="UP000076727"/>
    </source>
</evidence>